<dbReference type="Pfam" id="PF07615">
    <property type="entry name" value="Ykof"/>
    <property type="match status" value="2"/>
</dbReference>
<reference evidence="3" key="1">
    <citation type="submission" date="2016-10" db="EMBL/GenBank/DDBJ databases">
        <authorList>
            <person name="Varghese N."/>
            <person name="Submissions S."/>
        </authorList>
    </citation>
    <scope>NUCLEOTIDE SEQUENCE [LARGE SCALE GENOMIC DNA]</scope>
    <source>
        <strain evidence="3">CGMCC 4.6856</strain>
    </source>
</reference>
<evidence type="ECO:0000313" key="3">
    <source>
        <dbReference type="Proteomes" id="UP000198504"/>
    </source>
</evidence>
<name>A0A1H9A4Y8_9ACTN</name>
<organism evidence="2 3">
    <name type="scientific">Microlunatus flavus</name>
    <dbReference type="NCBI Taxonomy" id="1036181"/>
    <lineage>
        <taxon>Bacteria</taxon>
        <taxon>Bacillati</taxon>
        <taxon>Actinomycetota</taxon>
        <taxon>Actinomycetes</taxon>
        <taxon>Propionibacteriales</taxon>
        <taxon>Propionibacteriaceae</taxon>
        <taxon>Microlunatus</taxon>
    </lineage>
</organism>
<protein>
    <submittedName>
        <fullName evidence="2">YKOF-related Family</fullName>
    </submittedName>
</protein>
<accession>A0A1H9A4Y8</accession>
<dbReference type="SUPFAM" id="SSF89957">
    <property type="entry name" value="MTH1187/YkoF-like"/>
    <property type="match status" value="1"/>
</dbReference>
<gene>
    <name evidence="2" type="ORF">SAMN05421756_101473</name>
</gene>
<evidence type="ECO:0000259" key="1">
    <source>
        <dbReference type="Pfam" id="PF07615"/>
    </source>
</evidence>
<dbReference type="EMBL" id="FOFA01000001">
    <property type="protein sequence ID" value="SEP71591.1"/>
    <property type="molecule type" value="Genomic_DNA"/>
</dbReference>
<sequence>MPSTTTPTLLPADDPRALVDDPLAFGVGARVTLAVMADRYVELITDALASADAGGLVLETGDVSTYAGGTEHDLLRWLTQLGAAVAASGVHAAMVVHLSRGCPGEVVCALPGGAGPRAVETPGGVRTGHFATAEWALYPLADEVTGDVEPDHMRDIYTAIARARDNGTFVASEHFVTRLAGDLGDVLGTVVAGWTGVGRSVQHVTSHLTVSLNSPSHTAGEVR</sequence>
<dbReference type="InterPro" id="IPR029756">
    <property type="entry name" value="MTH1187/YkoF-like"/>
</dbReference>
<proteinExistence type="predicted"/>
<dbReference type="AlphaFoldDB" id="A0A1H9A4Y8"/>
<feature type="domain" description="Thiamin/hydroxymethyl pyrimidine-binding YkoF putative" evidence="1">
    <location>
        <begin position="27"/>
        <end position="105"/>
    </location>
</feature>
<dbReference type="Proteomes" id="UP000198504">
    <property type="component" value="Unassembled WGS sequence"/>
</dbReference>
<dbReference type="Gene3D" id="3.30.70.930">
    <property type="match status" value="2"/>
</dbReference>
<dbReference type="RefSeq" id="WP_198409890.1">
    <property type="nucleotide sequence ID" value="NZ_FOFA01000001.1"/>
</dbReference>
<keyword evidence="3" id="KW-1185">Reference proteome</keyword>
<feature type="domain" description="Thiamin/hydroxymethyl pyrimidine-binding YkoF putative" evidence="1">
    <location>
        <begin position="132"/>
        <end position="216"/>
    </location>
</feature>
<dbReference type="STRING" id="1036181.SAMN05421756_101473"/>
<evidence type="ECO:0000313" key="2">
    <source>
        <dbReference type="EMBL" id="SEP71591.1"/>
    </source>
</evidence>
<dbReference type="InterPro" id="IPR011522">
    <property type="entry name" value="Thiamin/HMP-bd_put_YkoF"/>
</dbReference>